<dbReference type="PANTHER" id="PTHR44843:SF13">
    <property type="entry name" value="METHYLTRANSFERASE FKBM DOMAIN-CONTAINING PROTEIN"/>
    <property type="match status" value="1"/>
</dbReference>
<dbReference type="PANTHER" id="PTHR44843">
    <property type="entry name" value="METHYLTRANSFERASE"/>
    <property type="match status" value="1"/>
</dbReference>
<dbReference type="PhylomeDB" id="A0A068VEL3"/>
<dbReference type="EMBL" id="HG739415">
    <property type="protein sequence ID" value="CDP19032.1"/>
    <property type="molecule type" value="Genomic_DNA"/>
</dbReference>
<feature type="transmembrane region" description="Helical" evidence="1">
    <location>
        <begin position="12"/>
        <end position="34"/>
    </location>
</feature>
<evidence type="ECO:0000313" key="3">
    <source>
        <dbReference type="EMBL" id="CDP19032.1"/>
    </source>
</evidence>
<name>A0A068VEL3_COFCA</name>
<proteinExistence type="predicted"/>
<keyword evidence="1" id="KW-0812">Transmembrane</keyword>
<dbReference type="InterPro" id="IPR029063">
    <property type="entry name" value="SAM-dependent_MTases_sf"/>
</dbReference>
<organism evidence="3 4">
    <name type="scientific">Coffea canephora</name>
    <name type="common">Robusta coffee</name>
    <dbReference type="NCBI Taxonomy" id="49390"/>
    <lineage>
        <taxon>Eukaryota</taxon>
        <taxon>Viridiplantae</taxon>
        <taxon>Streptophyta</taxon>
        <taxon>Embryophyta</taxon>
        <taxon>Tracheophyta</taxon>
        <taxon>Spermatophyta</taxon>
        <taxon>Magnoliopsida</taxon>
        <taxon>eudicotyledons</taxon>
        <taxon>Gunneridae</taxon>
        <taxon>Pentapetalae</taxon>
        <taxon>asterids</taxon>
        <taxon>lamiids</taxon>
        <taxon>Gentianales</taxon>
        <taxon>Rubiaceae</taxon>
        <taxon>Ixoroideae</taxon>
        <taxon>Gardenieae complex</taxon>
        <taxon>Bertiereae - Coffeeae clade</taxon>
        <taxon>Coffeeae</taxon>
        <taxon>Coffea</taxon>
    </lineage>
</organism>
<dbReference type="SUPFAM" id="SSF53335">
    <property type="entry name" value="S-adenosyl-L-methionine-dependent methyltransferases"/>
    <property type="match status" value="1"/>
</dbReference>
<feature type="domain" description="DUF7870" evidence="2">
    <location>
        <begin position="242"/>
        <end position="344"/>
    </location>
</feature>
<dbReference type="InParanoid" id="A0A068VEL3"/>
<accession>A0A068VEL3</accession>
<keyword evidence="1" id="KW-1133">Transmembrane helix</keyword>
<dbReference type="InterPro" id="IPR057192">
    <property type="entry name" value="DUF7870"/>
</dbReference>
<evidence type="ECO:0000256" key="1">
    <source>
        <dbReference type="SAM" id="Phobius"/>
    </source>
</evidence>
<dbReference type="Proteomes" id="UP000295252">
    <property type="component" value="Chromosome X"/>
</dbReference>
<feature type="domain" description="DUF7870" evidence="2">
    <location>
        <begin position="380"/>
        <end position="481"/>
    </location>
</feature>
<evidence type="ECO:0000259" key="2">
    <source>
        <dbReference type="Pfam" id="PF25276"/>
    </source>
</evidence>
<dbReference type="STRING" id="49390.A0A068VEL3"/>
<sequence length="481" mass="55959">MDPFRRRLNSRKAIFPQVLPYFILIFIILVLAIIKDGLHNQKFNSHLSKLENQSSAGSSHLTKAVHYYNTVFQRLMAEGFLLPSSKALFIESISGHDVMALRNIGVIDAFGISEAALRASEHGLNHDPFHNNTFDFEFFGYSSWFDWSVHPSETIAQICRTLKVGGYLVVHIAVNDEYTYNSFINLFTCFTLKASRDIKFKEFALPSLHEFVLKKANKHSSPSQLESSDKCKVPKYKRDLIDDLEPLVMEEPQDSWSWDGLGKNADGIQYLSSMVDLRYKERHIYVDLGARNYDSSIGSWFEKQYPKQNKTFEVYAFEADKSFYGEYEGKKGVKLMPYAAWVRNETLSFEIDREPDNVGLQWAEMGRIQPKQLSTEDRENIDKVYKVEALDLADWLIRTFSKRDFVVMKMDIEGSEFDLMNRLVESGAFCLIDELFLECHYDRWIKCCSGEKTNRHKRSYAQCMNLYAKLRKDGCFVHQWW</sequence>
<reference evidence="4" key="1">
    <citation type="journal article" date="2014" name="Science">
        <title>The coffee genome provides insight into the convergent evolution of caffeine biosynthesis.</title>
        <authorList>
            <person name="Denoeud F."/>
            <person name="Carretero-Paulet L."/>
            <person name="Dereeper A."/>
            <person name="Droc G."/>
            <person name="Guyot R."/>
            <person name="Pietrella M."/>
            <person name="Zheng C."/>
            <person name="Alberti A."/>
            <person name="Anthony F."/>
            <person name="Aprea G."/>
            <person name="Aury J.M."/>
            <person name="Bento P."/>
            <person name="Bernard M."/>
            <person name="Bocs S."/>
            <person name="Campa C."/>
            <person name="Cenci A."/>
            <person name="Combes M.C."/>
            <person name="Crouzillat D."/>
            <person name="Da Silva C."/>
            <person name="Daddiego L."/>
            <person name="De Bellis F."/>
            <person name="Dussert S."/>
            <person name="Garsmeur O."/>
            <person name="Gayraud T."/>
            <person name="Guignon V."/>
            <person name="Jahn K."/>
            <person name="Jamilloux V."/>
            <person name="Joet T."/>
            <person name="Labadie K."/>
            <person name="Lan T."/>
            <person name="Leclercq J."/>
            <person name="Lepelley M."/>
            <person name="Leroy T."/>
            <person name="Li L.T."/>
            <person name="Librado P."/>
            <person name="Lopez L."/>
            <person name="Munoz A."/>
            <person name="Noel B."/>
            <person name="Pallavicini A."/>
            <person name="Perrotta G."/>
            <person name="Poncet V."/>
            <person name="Pot D."/>
            <person name="Priyono X."/>
            <person name="Rigoreau M."/>
            <person name="Rouard M."/>
            <person name="Rozas J."/>
            <person name="Tranchant-Dubreuil C."/>
            <person name="VanBuren R."/>
            <person name="Zhang Q."/>
            <person name="Andrade A.C."/>
            <person name="Argout X."/>
            <person name="Bertrand B."/>
            <person name="de Kochko A."/>
            <person name="Graziosi G."/>
            <person name="Henry R.J."/>
            <person name="Jayarama X."/>
            <person name="Ming R."/>
            <person name="Nagai C."/>
            <person name="Rounsley S."/>
            <person name="Sankoff D."/>
            <person name="Giuliano G."/>
            <person name="Albert V.A."/>
            <person name="Wincker P."/>
            <person name="Lashermes P."/>
        </authorList>
    </citation>
    <scope>NUCLEOTIDE SEQUENCE [LARGE SCALE GENOMIC DNA]</scope>
    <source>
        <strain evidence="4">cv. DH200-94</strain>
    </source>
</reference>
<gene>
    <name evidence="3" type="ORF">GSCOC_T00013081001</name>
</gene>
<protein>
    <recommendedName>
        <fullName evidence="2">DUF7870 domain-containing protein</fullName>
    </recommendedName>
</protein>
<keyword evidence="1" id="KW-0472">Membrane</keyword>
<dbReference type="Gramene" id="CDP19032">
    <property type="protein sequence ID" value="CDP19032"/>
    <property type="gene ID" value="GSCOC_T00013081001"/>
</dbReference>
<keyword evidence="4" id="KW-1185">Reference proteome</keyword>
<dbReference type="OrthoDB" id="10006218at2759"/>
<dbReference type="AlphaFoldDB" id="A0A068VEL3"/>
<dbReference type="Gene3D" id="3.40.50.150">
    <property type="entry name" value="Vaccinia Virus protein VP39"/>
    <property type="match status" value="1"/>
</dbReference>
<evidence type="ECO:0000313" key="4">
    <source>
        <dbReference type="Proteomes" id="UP000295252"/>
    </source>
</evidence>
<dbReference type="Pfam" id="PF25276">
    <property type="entry name" value="DUF7870"/>
    <property type="match status" value="2"/>
</dbReference>